<dbReference type="PANTHER" id="PTHR24056:SF472">
    <property type="entry name" value="CYCLIN-DEPENDENT KINASE 4, ISOFORM A"/>
    <property type="match status" value="1"/>
</dbReference>
<keyword evidence="4" id="KW-0808">Transferase</keyword>
<dbReference type="InterPro" id="IPR008271">
    <property type="entry name" value="Ser/Thr_kinase_AS"/>
</dbReference>
<organism evidence="14 15">
    <name type="scientific">Folsomia candida</name>
    <name type="common">Springtail</name>
    <dbReference type="NCBI Taxonomy" id="158441"/>
    <lineage>
        <taxon>Eukaryota</taxon>
        <taxon>Metazoa</taxon>
        <taxon>Ecdysozoa</taxon>
        <taxon>Arthropoda</taxon>
        <taxon>Hexapoda</taxon>
        <taxon>Collembola</taxon>
        <taxon>Entomobryomorpha</taxon>
        <taxon>Isotomoidea</taxon>
        <taxon>Isotomidae</taxon>
        <taxon>Proisotominae</taxon>
        <taxon>Folsomia</taxon>
    </lineage>
</organism>
<dbReference type="AlphaFoldDB" id="A0A226EFB8"/>
<accession>A0A226EFB8</accession>
<evidence type="ECO:0000259" key="13">
    <source>
        <dbReference type="PROSITE" id="PS50011"/>
    </source>
</evidence>
<evidence type="ECO:0000256" key="10">
    <source>
        <dbReference type="PROSITE-ProRule" id="PRU10141"/>
    </source>
</evidence>
<proteinExistence type="inferred from homology"/>
<protein>
    <recommendedName>
        <fullName evidence="2">cyclin-dependent kinase</fullName>
        <ecNumber evidence="2">2.7.11.22</ecNumber>
    </recommendedName>
</protein>
<dbReference type="GO" id="GO:0005634">
    <property type="term" value="C:nucleus"/>
    <property type="evidence" value="ECO:0007669"/>
    <property type="project" value="TreeGrafter"/>
</dbReference>
<dbReference type="GO" id="GO:0000082">
    <property type="term" value="P:G1/S transition of mitotic cell cycle"/>
    <property type="evidence" value="ECO:0007669"/>
    <property type="project" value="TreeGrafter"/>
</dbReference>
<dbReference type="GO" id="GO:0010468">
    <property type="term" value="P:regulation of gene expression"/>
    <property type="evidence" value="ECO:0007669"/>
    <property type="project" value="TreeGrafter"/>
</dbReference>
<reference evidence="14 15" key="1">
    <citation type="submission" date="2015-12" db="EMBL/GenBank/DDBJ databases">
        <title>The genome of Folsomia candida.</title>
        <authorList>
            <person name="Faddeeva A."/>
            <person name="Derks M.F."/>
            <person name="Anvar Y."/>
            <person name="Smit S."/>
            <person name="Van Straalen N."/>
            <person name="Roelofs D."/>
        </authorList>
    </citation>
    <scope>NUCLEOTIDE SEQUENCE [LARGE SCALE GENOMIC DNA]</scope>
    <source>
        <strain evidence="14 15">VU population</strain>
        <tissue evidence="14">Whole body</tissue>
    </source>
</reference>
<evidence type="ECO:0000256" key="11">
    <source>
        <dbReference type="RuleBase" id="RU000304"/>
    </source>
</evidence>
<dbReference type="STRING" id="158441.A0A226EFB8"/>
<dbReference type="PROSITE" id="PS00108">
    <property type="entry name" value="PROTEIN_KINASE_ST"/>
    <property type="match status" value="1"/>
</dbReference>
<evidence type="ECO:0000256" key="4">
    <source>
        <dbReference type="ARBA" id="ARBA00022679"/>
    </source>
</evidence>
<evidence type="ECO:0000256" key="1">
    <source>
        <dbReference type="ARBA" id="ARBA00006485"/>
    </source>
</evidence>
<evidence type="ECO:0000256" key="9">
    <source>
        <dbReference type="ARBA" id="ARBA00048367"/>
    </source>
</evidence>
<dbReference type="GO" id="GO:0007165">
    <property type="term" value="P:signal transduction"/>
    <property type="evidence" value="ECO:0007669"/>
    <property type="project" value="TreeGrafter"/>
</dbReference>
<keyword evidence="15" id="KW-1185">Reference proteome</keyword>
<feature type="region of interest" description="Disordered" evidence="12">
    <location>
        <begin position="460"/>
        <end position="488"/>
    </location>
</feature>
<sequence>MYCTFSVHQTFTIACGPSSSSSLGEGWKLEWNVVMLNDEEEDVEEMYEMPLKNGERLEGEGAASGGSGSGGGESSSSTSTVSGEVEKEVTLGGKVLRGSGTLFLPFLMTQQQRRQEHTMRTAFAPDLFNCAPSRAQLYKEEAVIGNGAYGTVYKAKDINDPTRYVALKKVRIPVNEDGVPVSILREISLVRQLDRFRHPNVVRFLDVCHGPRVGAEQNLTLFLVFEFVEKDLAKYIREAKPDDLSPAKVKDIMFQLLCGVDFLHSQRIVHRDLKPQNLLISRTGQVKIADFGLAKVYDFTMRLTSVVVTLWYRSPEVLLGCTYATPIDMWSVGCIFAELIKRRPLFPGATERDQLEKIFDIIGTPKDEQWPAESRVLPINFSPRMARNLEVVFPELDEKGISLLEKMFTFKPLERINARDALLHPYFDGRAIPPVLLSVPPARVMLPVRSPNPFSVSSVLNTSTTSTTSSLNSSISADDSGYGSMISQ</sequence>
<feature type="compositionally biased region" description="Gly residues" evidence="12">
    <location>
        <begin position="62"/>
        <end position="73"/>
    </location>
</feature>
<keyword evidence="6 14" id="KW-0418">Kinase</keyword>
<dbReference type="SMART" id="SM00220">
    <property type="entry name" value="S_TKc"/>
    <property type="match status" value="1"/>
</dbReference>
<evidence type="ECO:0000256" key="3">
    <source>
        <dbReference type="ARBA" id="ARBA00022527"/>
    </source>
</evidence>
<dbReference type="InterPro" id="IPR017441">
    <property type="entry name" value="Protein_kinase_ATP_BS"/>
</dbReference>
<dbReference type="EC" id="2.7.11.22" evidence="2"/>
<dbReference type="FunFam" id="3.30.200.20:FF:000124">
    <property type="entry name" value="Cyclin-dependent kinase 4"/>
    <property type="match status" value="1"/>
</dbReference>
<dbReference type="PROSITE" id="PS50011">
    <property type="entry name" value="PROTEIN_KINASE_DOM"/>
    <property type="match status" value="1"/>
</dbReference>
<dbReference type="Gene3D" id="1.10.510.10">
    <property type="entry name" value="Transferase(Phosphotransferase) domain 1"/>
    <property type="match status" value="1"/>
</dbReference>
<comment type="similarity">
    <text evidence="1">Belongs to the protein kinase superfamily. CMGC Ser/Thr protein kinase family. CDC2/CDKX subfamily.</text>
</comment>
<evidence type="ECO:0000313" key="15">
    <source>
        <dbReference type="Proteomes" id="UP000198287"/>
    </source>
</evidence>
<evidence type="ECO:0000256" key="12">
    <source>
        <dbReference type="SAM" id="MobiDB-lite"/>
    </source>
</evidence>
<dbReference type="GO" id="GO:0005737">
    <property type="term" value="C:cytoplasm"/>
    <property type="evidence" value="ECO:0007669"/>
    <property type="project" value="TreeGrafter"/>
</dbReference>
<evidence type="ECO:0000256" key="2">
    <source>
        <dbReference type="ARBA" id="ARBA00012425"/>
    </source>
</evidence>
<dbReference type="InterPro" id="IPR050108">
    <property type="entry name" value="CDK"/>
</dbReference>
<dbReference type="Proteomes" id="UP000198287">
    <property type="component" value="Unassembled WGS sequence"/>
</dbReference>
<dbReference type="OrthoDB" id="1732493at2759"/>
<feature type="binding site" evidence="10">
    <location>
        <position position="168"/>
    </location>
    <ligand>
        <name>ATP</name>
        <dbReference type="ChEBI" id="CHEBI:30616"/>
    </ligand>
</feature>
<keyword evidence="3 11" id="KW-0723">Serine/threonine-protein kinase</keyword>
<dbReference type="InterPro" id="IPR000719">
    <property type="entry name" value="Prot_kinase_dom"/>
</dbReference>
<comment type="catalytic activity">
    <reaction evidence="9">
        <text>L-seryl-[protein] + ATP = O-phospho-L-seryl-[protein] + ADP + H(+)</text>
        <dbReference type="Rhea" id="RHEA:17989"/>
        <dbReference type="Rhea" id="RHEA-COMP:9863"/>
        <dbReference type="Rhea" id="RHEA-COMP:11604"/>
        <dbReference type="ChEBI" id="CHEBI:15378"/>
        <dbReference type="ChEBI" id="CHEBI:29999"/>
        <dbReference type="ChEBI" id="CHEBI:30616"/>
        <dbReference type="ChEBI" id="CHEBI:83421"/>
        <dbReference type="ChEBI" id="CHEBI:456216"/>
        <dbReference type="EC" id="2.7.11.22"/>
    </reaction>
</comment>
<comment type="catalytic activity">
    <reaction evidence="8">
        <text>L-threonyl-[protein] + ATP = O-phospho-L-threonyl-[protein] + ADP + H(+)</text>
        <dbReference type="Rhea" id="RHEA:46608"/>
        <dbReference type="Rhea" id="RHEA-COMP:11060"/>
        <dbReference type="Rhea" id="RHEA-COMP:11605"/>
        <dbReference type="ChEBI" id="CHEBI:15378"/>
        <dbReference type="ChEBI" id="CHEBI:30013"/>
        <dbReference type="ChEBI" id="CHEBI:30616"/>
        <dbReference type="ChEBI" id="CHEBI:61977"/>
        <dbReference type="ChEBI" id="CHEBI:456216"/>
        <dbReference type="EC" id="2.7.11.22"/>
    </reaction>
</comment>
<dbReference type="Gene3D" id="3.30.200.20">
    <property type="entry name" value="Phosphorylase Kinase, domain 1"/>
    <property type="match status" value="1"/>
</dbReference>
<feature type="domain" description="Protein kinase" evidence="13">
    <location>
        <begin position="138"/>
        <end position="427"/>
    </location>
</feature>
<keyword evidence="5 10" id="KW-0547">Nucleotide-binding</keyword>
<dbReference type="GO" id="GO:0005524">
    <property type="term" value="F:ATP binding"/>
    <property type="evidence" value="ECO:0007669"/>
    <property type="project" value="UniProtKB-UniRule"/>
</dbReference>
<feature type="compositionally biased region" description="Low complexity" evidence="12">
    <location>
        <begin position="74"/>
        <end position="83"/>
    </location>
</feature>
<feature type="region of interest" description="Disordered" evidence="12">
    <location>
        <begin position="56"/>
        <end position="84"/>
    </location>
</feature>
<evidence type="ECO:0000256" key="5">
    <source>
        <dbReference type="ARBA" id="ARBA00022741"/>
    </source>
</evidence>
<dbReference type="InterPro" id="IPR011009">
    <property type="entry name" value="Kinase-like_dom_sf"/>
</dbReference>
<dbReference type="GO" id="GO:0030332">
    <property type="term" value="F:cyclin binding"/>
    <property type="evidence" value="ECO:0007669"/>
    <property type="project" value="TreeGrafter"/>
</dbReference>
<evidence type="ECO:0000256" key="7">
    <source>
        <dbReference type="ARBA" id="ARBA00022840"/>
    </source>
</evidence>
<dbReference type="GO" id="GO:0004693">
    <property type="term" value="F:cyclin-dependent protein serine/threonine kinase activity"/>
    <property type="evidence" value="ECO:0007669"/>
    <property type="project" value="UniProtKB-EC"/>
</dbReference>
<evidence type="ECO:0000313" key="14">
    <source>
        <dbReference type="EMBL" id="OXA56275.1"/>
    </source>
</evidence>
<name>A0A226EFB8_FOLCA</name>
<dbReference type="GO" id="GO:0010389">
    <property type="term" value="P:regulation of G2/M transition of mitotic cell cycle"/>
    <property type="evidence" value="ECO:0007669"/>
    <property type="project" value="TreeGrafter"/>
</dbReference>
<dbReference type="PANTHER" id="PTHR24056">
    <property type="entry name" value="CELL DIVISION PROTEIN KINASE"/>
    <property type="match status" value="1"/>
</dbReference>
<evidence type="ECO:0000256" key="8">
    <source>
        <dbReference type="ARBA" id="ARBA00047811"/>
    </source>
</evidence>
<dbReference type="GO" id="GO:0000307">
    <property type="term" value="C:cyclin-dependent protein kinase holoenzyme complex"/>
    <property type="evidence" value="ECO:0007669"/>
    <property type="project" value="TreeGrafter"/>
</dbReference>
<dbReference type="SUPFAM" id="SSF56112">
    <property type="entry name" value="Protein kinase-like (PK-like)"/>
    <property type="match status" value="1"/>
</dbReference>
<gene>
    <name evidence="14" type="ORF">Fcan01_09570</name>
</gene>
<dbReference type="EMBL" id="LNIX01000004">
    <property type="protein sequence ID" value="OXA56275.1"/>
    <property type="molecule type" value="Genomic_DNA"/>
</dbReference>
<evidence type="ECO:0000256" key="6">
    <source>
        <dbReference type="ARBA" id="ARBA00022777"/>
    </source>
</evidence>
<comment type="caution">
    <text evidence="14">The sequence shown here is derived from an EMBL/GenBank/DDBJ whole genome shotgun (WGS) entry which is preliminary data.</text>
</comment>
<keyword evidence="7 10" id="KW-0067">ATP-binding</keyword>
<dbReference type="PROSITE" id="PS00107">
    <property type="entry name" value="PROTEIN_KINASE_ATP"/>
    <property type="match status" value="1"/>
</dbReference>
<dbReference type="Pfam" id="PF00069">
    <property type="entry name" value="Pkinase"/>
    <property type="match status" value="1"/>
</dbReference>
<feature type="compositionally biased region" description="Low complexity" evidence="12">
    <location>
        <begin position="460"/>
        <end position="474"/>
    </location>
</feature>
<dbReference type="FunFam" id="1.10.510.10:FF:000611">
    <property type="entry name" value="CMGC family protein kinase"/>
    <property type="match status" value="1"/>
</dbReference>